<dbReference type="InterPro" id="IPR000010">
    <property type="entry name" value="Cystatin_dom"/>
</dbReference>
<keyword evidence="4" id="KW-1185">Reference proteome</keyword>
<dbReference type="Pfam" id="PF00031">
    <property type="entry name" value="Cystatin"/>
    <property type="match status" value="1"/>
</dbReference>
<organism evidence="3 4">
    <name type="scientific">Aureitalea marina</name>
    <dbReference type="NCBI Taxonomy" id="930804"/>
    <lineage>
        <taxon>Bacteria</taxon>
        <taxon>Pseudomonadati</taxon>
        <taxon>Bacteroidota</taxon>
        <taxon>Flavobacteriia</taxon>
        <taxon>Flavobacteriales</taxon>
        <taxon>Flavobacteriaceae</taxon>
        <taxon>Aureitalea</taxon>
    </lineage>
</organism>
<evidence type="ECO:0000256" key="1">
    <source>
        <dbReference type="SAM" id="MobiDB-lite"/>
    </source>
</evidence>
<sequence length="108" mass="12295">MHCKNPKQDQNSSQQEETEQPRDIVGGWKSVEVNEQIESLAEYALTEKEFDQPIKSISSAKQQVVSGMNYGFDLELMNGDVYQVVIYVDLQGNKQVTKWEKLLGLEGK</sequence>
<evidence type="ECO:0000313" key="4">
    <source>
        <dbReference type="Proteomes" id="UP000239800"/>
    </source>
</evidence>
<dbReference type="EMBL" id="MQUB01000001">
    <property type="protein sequence ID" value="PQB05858.1"/>
    <property type="molecule type" value="Genomic_DNA"/>
</dbReference>
<dbReference type="Proteomes" id="UP000239800">
    <property type="component" value="Unassembled WGS sequence"/>
</dbReference>
<feature type="domain" description="Cystatin" evidence="2">
    <location>
        <begin position="50"/>
        <end position="102"/>
    </location>
</feature>
<dbReference type="AlphaFoldDB" id="A0A2S7KTH8"/>
<dbReference type="GO" id="GO:0004869">
    <property type="term" value="F:cysteine-type endopeptidase inhibitor activity"/>
    <property type="evidence" value="ECO:0007669"/>
    <property type="project" value="InterPro"/>
</dbReference>
<dbReference type="InterPro" id="IPR046350">
    <property type="entry name" value="Cystatin_sf"/>
</dbReference>
<reference evidence="3 4" key="1">
    <citation type="submission" date="2016-11" db="EMBL/GenBank/DDBJ databases">
        <title>Trade-off between light-utilization and light-protection in marine flavobacteria.</title>
        <authorList>
            <person name="Kumagai Y."/>
        </authorList>
    </citation>
    <scope>NUCLEOTIDE SEQUENCE [LARGE SCALE GENOMIC DNA]</scope>
    <source>
        <strain evidence="3 4">NBRC 107741</strain>
    </source>
</reference>
<gene>
    <name evidence="3" type="ORF">BST85_13845</name>
</gene>
<accession>A0A2S7KTH8</accession>
<name>A0A2S7KTH8_9FLAO</name>
<dbReference type="PROSITE" id="PS00287">
    <property type="entry name" value="CYSTATIN"/>
    <property type="match status" value="1"/>
</dbReference>
<evidence type="ECO:0000313" key="3">
    <source>
        <dbReference type="EMBL" id="PQB05858.1"/>
    </source>
</evidence>
<feature type="region of interest" description="Disordered" evidence="1">
    <location>
        <begin position="1"/>
        <end position="25"/>
    </location>
</feature>
<comment type="caution">
    <text evidence="3">The sequence shown here is derived from an EMBL/GenBank/DDBJ whole genome shotgun (WGS) entry which is preliminary data.</text>
</comment>
<proteinExistence type="predicted"/>
<dbReference type="SUPFAM" id="SSF54403">
    <property type="entry name" value="Cystatin/monellin"/>
    <property type="match status" value="1"/>
</dbReference>
<evidence type="ECO:0000259" key="2">
    <source>
        <dbReference type="Pfam" id="PF00031"/>
    </source>
</evidence>
<protein>
    <recommendedName>
        <fullName evidence="2">Cystatin domain-containing protein</fullName>
    </recommendedName>
</protein>
<dbReference type="InterPro" id="IPR018073">
    <property type="entry name" value="Prot_inh_cystat_CS"/>
</dbReference>
<dbReference type="Gene3D" id="3.10.450.10">
    <property type="match status" value="1"/>
</dbReference>